<dbReference type="CDD" id="cd23081">
    <property type="entry name" value="cpPDZ_EcRseP-like"/>
    <property type="match status" value="1"/>
</dbReference>
<dbReference type="Pfam" id="PF02163">
    <property type="entry name" value="Peptidase_M50"/>
    <property type="match status" value="1"/>
</dbReference>
<dbReference type="CDD" id="cd06163">
    <property type="entry name" value="S2P-M50_PDZ_RseP-like"/>
    <property type="match status" value="1"/>
</dbReference>
<dbReference type="PANTHER" id="PTHR42837">
    <property type="entry name" value="REGULATOR OF SIGMA-E PROTEASE RSEP"/>
    <property type="match status" value="1"/>
</dbReference>
<evidence type="ECO:0000256" key="5">
    <source>
        <dbReference type="ARBA" id="ARBA00022692"/>
    </source>
</evidence>
<keyword evidence="7" id="KW-0862">Zinc</keyword>
<keyword evidence="6" id="KW-0378">Hydrolase</keyword>
<dbReference type="GO" id="GO:0004222">
    <property type="term" value="F:metalloendopeptidase activity"/>
    <property type="evidence" value="ECO:0007669"/>
    <property type="project" value="InterPro"/>
</dbReference>
<evidence type="ECO:0000256" key="1">
    <source>
        <dbReference type="ARBA" id="ARBA00001947"/>
    </source>
</evidence>
<evidence type="ECO:0000256" key="11">
    <source>
        <dbReference type="SAM" id="MobiDB-lite"/>
    </source>
</evidence>
<evidence type="ECO:0000256" key="2">
    <source>
        <dbReference type="ARBA" id="ARBA00004141"/>
    </source>
</evidence>
<keyword evidence="5 12" id="KW-0812">Transmembrane</keyword>
<feature type="transmembrane region" description="Helical" evidence="12">
    <location>
        <begin position="345"/>
        <end position="365"/>
    </location>
</feature>
<dbReference type="InterPro" id="IPR036034">
    <property type="entry name" value="PDZ_sf"/>
</dbReference>
<comment type="similarity">
    <text evidence="3">Belongs to the peptidase M50B family.</text>
</comment>
<dbReference type="Pfam" id="PF17820">
    <property type="entry name" value="PDZ_6"/>
    <property type="match status" value="1"/>
</dbReference>
<feature type="transmembrane region" description="Helical" evidence="12">
    <location>
        <begin position="50"/>
        <end position="70"/>
    </location>
</feature>
<evidence type="ECO:0000256" key="4">
    <source>
        <dbReference type="ARBA" id="ARBA00022670"/>
    </source>
</evidence>
<dbReference type="Gene3D" id="2.30.42.10">
    <property type="match status" value="1"/>
</dbReference>
<gene>
    <name evidence="15" type="ORF">AVDCRST_MAG76-2916</name>
</gene>
<evidence type="ECO:0000313" key="15">
    <source>
        <dbReference type="EMBL" id="CAA9263486.1"/>
    </source>
</evidence>
<dbReference type="SUPFAM" id="SSF50156">
    <property type="entry name" value="PDZ domain-like"/>
    <property type="match status" value="1"/>
</dbReference>
<keyword evidence="10 12" id="KW-0472">Membrane</keyword>
<dbReference type="GO" id="GO:0016020">
    <property type="term" value="C:membrane"/>
    <property type="evidence" value="ECO:0007669"/>
    <property type="project" value="UniProtKB-SubCell"/>
</dbReference>
<dbReference type="InterPro" id="IPR008915">
    <property type="entry name" value="Peptidase_M50"/>
</dbReference>
<organism evidence="15">
    <name type="scientific">uncultured Acidimicrobiales bacterium</name>
    <dbReference type="NCBI Taxonomy" id="310071"/>
    <lineage>
        <taxon>Bacteria</taxon>
        <taxon>Bacillati</taxon>
        <taxon>Actinomycetota</taxon>
        <taxon>Acidimicrobiia</taxon>
        <taxon>Acidimicrobiales</taxon>
        <taxon>environmental samples</taxon>
    </lineage>
</organism>
<dbReference type="InterPro" id="IPR041489">
    <property type="entry name" value="PDZ_6"/>
</dbReference>
<dbReference type="InterPro" id="IPR004387">
    <property type="entry name" value="Pept_M50_Zn"/>
</dbReference>
<feature type="domain" description="PDZ" evidence="14">
    <location>
        <begin position="188"/>
        <end position="232"/>
    </location>
</feature>
<comment type="cofactor">
    <cofactor evidence="1">
        <name>Zn(2+)</name>
        <dbReference type="ChEBI" id="CHEBI:29105"/>
    </cofactor>
</comment>
<evidence type="ECO:0000259" key="14">
    <source>
        <dbReference type="Pfam" id="PF17820"/>
    </source>
</evidence>
<evidence type="ECO:0000256" key="8">
    <source>
        <dbReference type="ARBA" id="ARBA00022989"/>
    </source>
</evidence>
<accession>A0A6J4IWD9</accession>
<name>A0A6J4IWD9_9ACTN</name>
<feature type="region of interest" description="Disordered" evidence="11">
    <location>
        <begin position="1"/>
        <end position="20"/>
    </location>
</feature>
<evidence type="ECO:0000256" key="6">
    <source>
        <dbReference type="ARBA" id="ARBA00022801"/>
    </source>
</evidence>
<keyword evidence="4 15" id="KW-0645">Protease</keyword>
<feature type="transmembrane region" description="Helical" evidence="12">
    <location>
        <begin position="26"/>
        <end position="43"/>
    </location>
</feature>
<evidence type="ECO:0000256" key="9">
    <source>
        <dbReference type="ARBA" id="ARBA00023049"/>
    </source>
</evidence>
<comment type="subcellular location">
    <subcellularLocation>
        <location evidence="2">Membrane</location>
        <topology evidence="2">Multi-pass membrane protein</topology>
    </subcellularLocation>
</comment>
<feature type="domain" description="Peptidase M50" evidence="13">
    <location>
        <begin position="53"/>
        <end position="391"/>
    </location>
</feature>
<evidence type="ECO:0000256" key="12">
    <source>
        <dbReference type="SAM" id="Phobius"/>
    </source>
</evidence>
<feature type="transmembrane region" description="Helical" evidence="12">
    <location>
        <begin position="402"/>
        <end position="420"/>
    </location>
</feature>
<keyword evidence="8 12" id="KW-1133">Transmembrane helix</keyword>
<keyword evidence="9 15" id="KW-0482">Metalloprotease</keyword>
<evidence type="ECO:0000256" key="7">
    <source>
        <dbReference type="ARBA" id="ARBA00022833"/>
    </source>
</evidence>
<evidence type="ECO:0000256" key="3">
    <source>
        <dbReference type="ARBA" id="ARBA00007931"/>
    </source>
</evidence>
<dbReference type="PANTHER" id="PTHR42837:SF2">
    <property type="entry name" value="MEMBRANE METALLOPROTEASE ARASP2, CHLOROPLASTIC-RELATED"/>
    <property type="match status" value="1"/>
</dbReference>
<feature type="transmembrane region" description="Helical" evidence="12">
    <location>
        <begin position="139"/>
        <end position="164"/>
    </location>
</feature>
<dbReference type="GO" id="GO:0006508">
    <property type="term" value="P:proteolysis"/>
    <property type="evidence" value="ECO:0007669"/>
    <property type="project" value="UniProtKB-KW"/>
</dbReference>
<proteinExistence type="inferred from homology"/>
<evidence type="ECO:0000259" key="13">
    <source>
        <dbReference type="Pfam" id="PF02163"/>
    </source>
</evidence>
<sequence length="429" mass="45513">MTTLDVPTKPTAPGGEPPTAKGDLGSVLRLVAAVTALAALSVVAGFWKPLLVIGALFVMIMLHELGHFVMARRAGMKATEFFVGFGPRLWSVRRGETEYGVKALPLGGYVKIIGMTNLEPVPAEDERRAYRQKPFWGRFGVAVAGSAVHMILAFLLLFVLNAVVGNGLHSRQLPVIDELTGIEGRAVPAADAGLQVGDEITALDGVPVVGFQDFRSYVRTRPGTPIRVDYERDGRPATTTLTPIEVAATPEAGGPPEPTGFVGITARTEDPTVGPVQALGRSADDFGMLFKGTVGALGKLLSFGGIQSYADQVQGKDVPEVDQGNRFLSPVGVYRVAGAAAEQGIGPVLLLLVLINIFVGIFNMLPLLPFDGGHVSIAVYEAIRSRIKGQRHFADVGKLMPVAYVTIALLAVISISSLYIDIARPLKLS</sequence>
<protein>
    <submittedName>
        <fullName evidence="15">Membrane-associated zinc metalloprotease</fullName>
    </submittedName>
</protein>
<evidence type="ECO:0000256" key="10">
    <source>
        <dbReference type="ARBA" id="ARBA00023136"/>
    </source>
</evidence>
<reference evidence="15" key="1">
    <citation type="submission" date="2020-02" db="EMBL/GenBank/DDBJ databases">
        <authorList>
            <person name="Meier V. D."/>
        </authorList>
    </citation>
    <scope>NUCLEOTIDE SEQUENCE</scope>
    <source>
        <strain evidence="15">AVDCRST_MAG76</strain>
    </source>
</reference>
<dbReference type="AlphaFoldDB" id="A0A6J4IWD9"/>
<dbReference type="EMBL" id="CADCSZ010000176">
    <property type="protein sequence ID" value="CAA9263486.1"/>
    <property type="molecule type" value="Genomic_DNA"/>
</dbReference>